<evidence type="ECO:0000313" key="2">
    <source>
        <dbReference type="EMBL" id="MBB5840179.1"/>
    </source>
</evidence>
<dbReference type="AlphaFoldDB" id="A0A7W9MXU9"/>
<dbReference type="EMBL" id="JACHMY010000001">
    <property type="protein sequence ID" value="MBB5840179.1"/>
    <property type="molecule type" value="Genomic_DNA"/>
</dbReference>
<dbReference type="Proteomes" id="UP000549971">
    <property type="component" value="Unassembled WGS sequence"/>
</dbReference>
<accession>A0A7W9MXU9</accession>
<sequence>MHQERLRRSSGIGKPTLDPTTPCPGEAAIRKTGRCGERGSLPSRGAPAQTLDRHALARWQL</sequence>
<comment type="caution">
    <text evidence="2">The sequence shown here is derived from an EMBL/GenBank/DDBJ whole genome shotgun (WGS) entry which is preliminary data.</text>
</comment>
<keyword evidence="3" id="KW-1185">Reference proteome</keyword>
<evidence type="ECO:0000256" key="1">
    <source>
        <dbReference type="SAM" id="MobiDB-lite"/>
    </source>
</evidence>
<organism evidence="2 3">
    <name type="scientific">Kribbella italica</name>
    <dbReference type="NCBI Taxonomy" id="1540520"/>
    <lineage>
        <taxon>Bacteria</taxon>
        <taxon>Bacillati</taxon>
        <taxon>Actinomycetota</taxon>
        <taxon>Actinomycetes</taxon>
        <taxon>Propionibacteriales</taxon>
        <taxon>Kribbellaceae</taxon>
        <taxon>Kribbella</taxon>
    </lineage>
</organism>
<feature type="region of interest" description="Disordered" evidence="1">
    <location>
        <begin position="1"/>
        <end position="61"/>
    </location>
</feature>
<gene>
    <name evidence="2" type="ORF">HDA39_006913</name>
</gene>
<protein>
    <submittedName>
        <fullName evidence="2">Uncharacterized protein</fullName>
    </submittedName>
</protein>
<evidence type="ECO:0000313" key="3">
    <source>
        <dbReference type="Proteomes" id="UP000549971"/>
    </source>
</evidence>
<reference evidence="2 3" key="1">
    <citation type="submission" date="2020-08" db="EMBL/GenBank/DDBJ databases">
        <title>Sequencing the genomes of 1000 actinobacteria strains.</title>
        <authorList>
            <person name="Klenk H.-P."/>
        </authorList>
    </citation>
    <scope>NUCLEOTIDE SEQUENCE [LARGE SCALE GENOMIC DNA]</scope>
    <source>
        <strain evidence="2 3">DSM 28967</strain>
    </source>
</reference>
<proteinExistence type="predicted"/>
<name>A0A7W9MXU9_9ACTN</name>